<evidence type="ECO:0000256" key="1">
    <source>
        <dbReference type="SAM" id="MobiDB-lite"/>
    </source>
</evidence>
<evidence type="ECO:0000313" key="3">
    <source>
        <dbReference type="Proteomes" id="UP000054144"/>
    </source>
</evidence>
<feature type="region of interest" description="Disordered" evidence="1">
    <location>
        <begin position="121"/>
        <end position="150"/>
    </location>
</feature>
<keyword evidence="3" id="KW-1185">Reference proteome</keyword>
<feature type="region of interest" description="Disordered" evidence="1">
    <location>
        <begin position="187"/>
        <end position="207"/>
    </location>
</feature>
<dbReference type="AlphaFoldDB" id="A0A0D6ZZT5"/>
<proteinExistence type="predicted"/>
<organism evidence="2 3">
    <name type="scientific">Fistulina hepatica ATCC 64428</name>
    <dbReference type="NCBI Taxonomy" id="1128425"/>
    <lineage>
        <taxon>Eukaryota</taxon>
        <taxon>Fungi</taxon>
        <taxon>Dikarya</taxon>
        <taxon>Basidiomycota</taxon>
        <taxon>Agaricomycotina</taxon>
        <taxon>Agaricomycetes</taxon>
        <taxon>Agaricomycetidae</taxon>
        <taxon>Agaricales</taxon>
        <taxon>Fistulinaceae</taxon>
        <taxon>Fistulina</taxon>
    </lineage>
</organism>
<gene>
    <name evidence="2" type="ORF">FISHEDRAFT_62988</name>
</gene>
<reference evidence="2 3" key="1">
    <citation type="journal article" date="2015" name="Fungal Genet. Biol.">
        <title>Evolution of novel wood decay mechanisms in Agaricales revealed by the genome sequences of Fistulina hepatica and Cylindrobasidium torrendii.</title>
        <authorList>
            <person name="Floudas D."/>
            <person name="Held B.W."/>
            <person name="Riley R."/>
            <person name="Nagy L.G."/>
            <person name="Koehler G."/>
            <person name="Ransdell A.S."/>
            <person name="Younus H."/>
            <person name="Chow J."/>
            <person name="Chiniquy J."/>
            <person name="Lipzen A."/>
            <person name="Tritt A."/>
            <person name="Sun H."/>
            <person name="Haridas S."/>
            <person name="LaButti K."/>
            <person name="Ohm R.A."/>
            <person name="Kues U."/>
            <person name="Blanchette R.A."/>
            <person name="Grigoriev I.V."/>
            <person name="Minto R.E."/>
            <person name="Hibbett D.S."/>
        </authorList>
    </citation>
    <scope>NUCLEOTIDE SEQUENCE [LARGE SCALE GENOMIC DNA]</scope>
    <source>
        <strain evidence="2 3">ATCC 64428</strain>
    </source>
</reference>
<dbReference type="EMBL" id="KN882144">
    <property type="protein sequence ID" value="KIY43025.1"/>
    <property type="molecule type" value="Genomic_DNA"/>
</dbReference>
<feature type="region of interest" description="Disordered" evidence="1">
    <location>
        <begin position="1"/>
        <end position="24"/>
    </location>
</feature>
<accession>A0A0D6ZZT5</accession>
<feature type="compositionally biased region" description="Basic and acidic residues" evidence="1">
    <location>
        <begin position="140"/>
        <end position="150"/>
    </location>
</feature>
<sequence>MGKRGNTAHTFIGMHHHGRRGEPDLESIRTIVRGKKRRCMKTAIVPEELTHHSQTLKLEHAFEIERDSERTLDGTRTCRSMPNRTVDDGDNKRDRRQRYHVWQVVSRAELEYEYYHLNQHNRNGEGRDRNWEQWGGSSERYSENDKKDDRNIGRMAAKTSVAAMNAKESENRYGCCIMIEVKDARHDKPTKKFVEESRNAESAGNAT</sequence>
<name>A0A0D6ZZT5_9AGAR</name>
<evidence type="ECO:0000313" key="2">
    <source>
        <dbReference type="EMBL" id="KIY43025.1"/>
    </source>
</evidence>
<feature type="compositionally biased region" description="Basic and acidic residues" evidence="1">
    <location>
        <begin position="122"/>
        <end position="131"/>
    </location>
</feature>
<feature type="compositionally biased region" description="Basic and acidic residues" evidence="1">
    <location>
        <begin position="187"/>
        <end position="199"/>
    </location>
</feature>
<dbReference type="Proteomes" id="UP000054144">
    <property type="component" value="Unassembled WGS sequence"/>
</dbReference>
<protein>
    <submittedName>
        <fullName evidence="2">Uncharacterized protein</fullName>
    </submittedName>
</protein>